<evidence type="ECO:0000313" key="8">
    <source>
        <dbReference type="Proteomes" id="UP000018209"/>
    </source>
</evidence>
<gene>
    <name evidence="7" type="ORF">NBRC3257_2941</name>
</gene>
<comment type="subcellular location">
    <subcellularLocation>
        <location evidence="1">Cell membrane</location>
        <topology evidence="1">Multi-pass membrane protein</topology>
    </subcellularLocation>
</comment>
<dbReference type="RefSeq" id="WP_007281934.1">
    <property type="nucleotide sequence ID" value="NZ_BASM01000038.1"/>
</dbReference>
<evidence type="ECO:0000256" key="5">
    <source>
        <dbReference type="ARBA" id="ARBA00023136"/>
    </source>
</evidence>
<keyword evidence="5 6" id="KW-0472">Membrane</keyword>
<proteinExistence type="predicted"/>
<protein>
    <recommendedName>
        <fullName evidence="9">YitT family protein</fullName>
    </recommendedName>
</protein>
<dbReference type="InterPro" id="IPR051461">
    <property type="entry name" value="UPF0750_membrane"/>
</dbReference>
<feature type="transmembrane region" description="Helical" evidence="6">
    <location>
        <begin position="86"/>
        <end position="106"/>
    </location>
</feature>
<evidence type="ECO:0000313" key="7">
    <source>
        <dbReference type="EMBL" id="GAD27942.1"/>
    </source>
</evidence>
<feature type="transmembrane region" description="Helical" evidence="6">
    <location>
        <begin position="151"/>
        <end position="172"/>
    </location>
</feature>
<evidence type="ECO:0000256" key="2">
    <source>
        <dbReference type="ARBA" id="ARBA00022475"/>
    </source>
</evidence>
<dbReference type="Pfam" id="PF02588">
    <property type="entry name" value="YitT_membrane"/>
    <property type="match status" value="1"/>
</dbReference>
<evidence type="ECO:0000256" key="1">
    <source>
        <dbReference type="ARBA" id="ARBA00004651"/>
    </source>
</evidence>
<keyword evidence="3 6" id="KW-0812">Transmembrane</keyword>
<dbReference type="PANTHER" id="PTHR33545:SF5">
    <property type="entry name" value="UPF0750 MEMBRANE PROTEIN YITT"/>
    <property type="match status" value="1"/>
</dbReference>
<evidence type="ECO:0000256" key="4">
    <source>
        <dbReference type="ARBA" id="ARBA00022989"/>
    </source>
</evidence>
<keyword evidence="8" id="KW-1185">Reference proteome</keyword>
<feature type="transmembrane region" description="Helical" evidence="6">
    <location>
        <begin position="62"/>
        <end position="79"/>
    </location>
</feature>
<keyword evidence="2" id="KW-1003">Cell membrane</keyword>
<feature type="transmembrane region" description="Helical" evidence="6">
    <location>
        <begin position="178"/>
        <end position="195"/>
    </location>
</feature>
<evidence type="ECO:0008006" key="9">
    <source>
        <dbReference type="Google" id="ProtNLM"/>
    </source>
</evidence>
<dbReference type="InterPro" id="IPR003740">
    <property type="entry name" value="YitT"/>
</dbReference>
<dbReference type="Proteomes" id="UP000018209">
    <property type="component" value="Unassembled WGS sequence"/>
</dbReference>
<feature type="transmembrane region" description="Helical" evidence="6">
    <location>
        <begin position="112"/>
        <end position="130"/>
    </location>
</feature>
<feature type="transmembrane region" description="Helical" evidence="6">
    <location>
        <begin position="17"/>
        <end position="34"/>
    </location>
</feature>
<keyword evidence="4 6" id="KW-1133">Transmembrane helix</keyword>
<comment type="caution">
    <text evidence="7">The sequence shown here is derived from an EMBL/GenBank/DDBJ whole genome shotgun (WGS) entry which is preliminary data.</text>
</comment>
<dbReference type="EMBL" id="BASM01000038">
    <property type="protein sequence ID" value="GAD27942.1"/>
    <property type="molecule type" value="Genomic_DNA"/>
</dbReference>
<reference evidence="7 8" key="1">
    <citation type="submission" date="2013-08" db="EMBL/GenBank/DDBJ databases">
        <title>Gluconobacter thailandicus NBRC 3257 whole genome sequence.</title>
        <authorList>
            <person name="Matsutani M."/>
            <person name="Yakushi T."/>
            <person name="Matsushita K."/>
        </authorList>
    </citation>
    <scope>NUCLEOTIDE SEQUENCE [LARGE SCALE GENOMIC DNA]</scope>
    <source>
        <strain evidence="7 8">NBRC 3257</strain>
    </source>
</reference>
<dbReference type="PANTHER" id="PTHR33545">
    <property type="entry name" value="UPF0750 MEMBRANE PROTEIN YITT-RELATED"/>
    <property type="match status" value="1"/>
</dbReference>
<evidence type="ECO:0000256" key="6">
    <source>
        <dbReference type="SAM" id="Phobius"/>
    </source>
</evidence>
<evidence type="ECO:0000256" key="3">
    <source>
        <dbReference type="ARBA" id="ARBA00022692"/>
    </source>
</evidence>
<name>A0ABQ0J0G4_GLUTH</name>
<organism evidence="7 8">
    <name type="scientific">Gluconobacter thailandicus NBRC 3257</name>
    <dbReference type="NCBI Taxonomy" id="1381097"/>
    <lineage>
        <taxon>Bacteria</taxon>
        <taxon>Pseudomonadati</taxon>
        <taxon>Pseudomonadota</taxon>
        <taxon>Alphaproteobacteria</taxon>
        <taxon>Acetobacterales</taxon>
        <taxon>Acetobacteraceae</taxon>
        <taxon>Gluconobacter</taxon>
    </lineage>
</organism>
<sequence>MTSPYGPGLRHSHAEDVYAFLIGCSLIVMGLMCLHKAGLVTGGVAGIALLLSYLVPLTPGNLFTLINIPFLLFAIRAMGPQFALKTTIASFGITAFASVLPSVMNLSYVEPLFAALFGGTVIGMGILSLARHQAGVGGTGVMTLWLQKSRGINAGRVQIMIDAAIVATSAFFLPWEKALLSALSALAMSSVLMVFHRPGRYIGH</sequence>
<accession>A0ABQ0J0G4</accession>